<dbReference type="Proteomes" id="UP000002051">
    <property type="component" value="Unassembled WGS sequence"/>
</dbReference>
<dbReference type="PaxDb" id="3880-AES81128"/>
<dbReference type="AlphaFoldDB" id="G7L5T3"/>
<organism evidence="1 3">
    <name type="scientific">Medicago truncatula</name>
    <name type="common">Barrel medic</name>
    <name type="synonym">Medicago tribuloides</name>
    <dbReference type="NCBI Taxonomy" id="3880"/>
    <lineage>
        <taxon>Eukaryota</taxon>
        <taxon>Viridiplantae</taxon>
        <taxon>Streptophyta</taxon>
        <taxon>Embryophyta</taxon>
        <taxon>Tracheophyta</taxon>
        <taxon>Spermatophyta</taxon>
        <taxon>Magnoliopsida</taxon>
        <taxon>eudicotyledons</taxon>
        <taxon>Gunneridae</taxon>
        <taxon>Pentapetalae</taxon>
        <taxon>rosids</taxon>
        <taxon>fabids</taxon>
        <taxon>Fabales</taxon>
        <taxon>Fabaceae</taxon>
        <taxon>Papilionoideae</taxon>
        <taxon>50 kb inversion clade</taxon>
        <taxon>NPAAA clade</taxon>
        <taxon>Hologalegina</taxon>
        <taxon>IRL clade</taxon>
        <taxon>Trifolieae</taxon>
        <taxon>Medicago</taxon>
    </lineage>
</organism>
<reference evidence="1 3" key="1">
    <citation type="journal article" date="2011" name="Nature">
        <title>The Medicago genome provides insight into the evolution of rhizobial symbioses.</title>
        <authorList>
            <person name="Young N.D."/>
            <person name="Debelle F."/>
            <person name="Oldroyd G.E."/>
            <person name="Geurts R."/>
            <person name="Cannon S.B."/>
            <person name="Udvardi M.K."/>
            <person name="Benedito V.A."/>
            <person name="Mayer K.F."/>
            <person name="Gouzy J."/>
            <person name="Schoof H."/>
            <person name="Van de Peer Y."/>
            <person name="Proost S."/>
            <person name="Cook D.R."/>
            <person name="Meyers B.C."/>
            <person name="Spannagl M."/>
            <person name="Cheung F."/>
            <person name="De Mita S."/>
            <person name="Krishnakumar V."/>
            <person name="Gundlach H."/>
            <person name="Zhou S."/>
            <person name="Mudge J."/>
            <person name="Bharti A.K."/>
            <person name="Murray J.D."/>
            <person name="Naoumkina M.A."/>
            <person name="Rosen B."/>
            <person name="Silverstein K.A."/>
            <person name="Tang H."/>
            <person name="Rombauts S."/>
            <person name="Zhao P.X."/>
            <person name="Zhou P."/>
            <person name="Barbe V."/>
            <person name="Bardou P."/>
            <person name="Bechner M."/>
            <person name="Bellec A."/>
            <person name="Berger A."/>
            <person name="Berges H."/>
            <person name="Bidwell S."/>
            <person name="Bisseling T."/>
            <person name="Choisne N."/>
            <person name="Couloux A."/>
            <person name="Denny R."/>
            <person name="Deshpande S."/>
            <person name="Dai X."/>
            <person name="Doyle J.J."/>
            <person name="Dudez A.M."/>
            <person name="Farmer A.D."/>
            <person name="Fouteau S."/>
            <person name="Franken C."/>
            <person name="Gibelin C."/>
            <person name="Gish J."/>
            <person name="Goldstein S."/>
            <person name="Gonzalez A.J."/>
            <person name="Green P.J."/>
            <person name="Hallab A."/>
            <person name="Hartog M."/>
            <person name="Hua A."/>
            <person name="Humphray S.J."/>
            <person name="Jeong D.H."/>
            <person name="Jing Y."/>
            <person name="Jocker A."/>
            <person name="Kenton S.M."/>
            <person name="Kim D.J."/>
            <person name="Klee K."/>
            <person name="Lai H."/>
            <person name="Lang C."/>
            <person name="Lin S."/>
            <person name="Macmil S.L."/>
            <person name="Magdelenat G."/>
            <person name="Matthews L."/>
            <person name="McCorrison J."/>
            <person name="Monaghan E.L."/>
            <person name="Mun J.H."/>
            <person name="Najar F.Z."/>
            <person name="Nicholson C."/>
            <person name="Noirot C."/>
            <person name="O'Bleness M."/>
            <person name="Paule C.R."/>
            <person name="Poulain J."/>
            <person name="Prion F."/>
            <person name="Qin B."/>
            <person name="Qu C."/>
            <person name="Retzel E.F."/>
            <person name="Riddle C."/>
            <person name="Sallet E."/>
            <person name="Samain S."/>
            <person name="Samson N."/>
            <person name="Sanders I."/>
            <person name="Saurat O."/>
            <person name="Scarpelli C."/>
            <person name="Schiex T."/>
            <person name="Segurens B."/>
            <person name="Severin A.J."/>
            <person name="Sherrier D.J."/>
            <person name="Shi R."/>
            <person name="Sims S."/>
            <person name="Singer S.R."/>
            <person name="Sinharoy S."/>
            <person name="Sterck L."/>
            <person name="Viollet A."/>
            <person name="Wang B.B."/>
            <person name="Wang K."/>
            <person name="Wang M."/>
            <person name="Wang X."/>
            <person name="Warfsmann J."/>
            <person name="Weissenbach J."/>
            <person name="White D.D."/>
            <person name="White J.D."/>
            <person name="Wiley G.B."/>
            <person name="Wincker P."/>
            <person name="Xing Y."/>
            <person name="Yang L."/>
            <person name="Yao Z."/>
            <person name="Ying F."/>
            <person name="Zhai J."/>
            <person name="Zhou L."/>
            <person name="Zuber A."/>
            <person name="Denarie J."/>
            <person name="Dixon R.A."/>
            <person name="May G.D."/>
            <person name="Schwartz D.C."/>
            <person name="Rogers J."/>
            <person name="Quetier F."/>
            <person name="Town C.D."/>
            <person name="Roe B.A."/>
        </authorList>
    </citation>
    <scope>NUCLEOTIDE SEQUENCE [LARGE SCALE GENOMIC DNA]</scope>
    <source>
        <strain evidence="1">A17</strain>
        <strain evidence="2 3">cv. Jemalong A17</strain>
    </source>
</reference>
<keyword evidence="3" id="KW-1185">Reference proteome</keyword>
<evidence type="ECO:0000313" key="3">
    <source>
        <dbReference type="Proteomes" id="UP000002051"/>
    </source>
</evidence>
<evidence type="ECO:0000313" key="2">
    <source>
        <dbReference type="EnsemblPlants" id="AES81128"/>
    </source>
</evidence>
<dbReference type="EnsemblPlants" id="AES81128">
    <property type="protein sequence ID" value="AES81128"/>
    <property type="gene ID" value="MTR_7g088930"/>
</dbReference>
<gene>
    <name evidence="1" type="ordered locus">MTR_7g088930</name>
</gene>
<dbReference type="InterPro" id="IPR027417">
    <property type="entry name" value="P-loop_NTPase"/>
</dbReference>
<dbReference type="PANTHER" id="PTHR11017">
    <property type="entry name" value="LEUCINE-RICH REPEAT-CONTAINING PROTEIN"/>
    <property type="match status" value="1"/>
</dbReference>
<reference evidence="2" key="3">
    <citation type="submission" date="2015-04" db="UniProtKB">
        <authorList>
            <consortium name="EnsemblPlants"/>
        </authorList>
    </citation>
    <scope>IDENTIFICATION</scope>
    <source>
        <strain evidence="2">cv. Jemalong A17</strain>
    </source>
</reference>
<dbReference type="EMBL" id="CM001223">
    <property type="protein sequence ID" value="AES81128.1"/>
    <property type="molecule type" value="Genomic_DNA"/>
</dbReference>
<sequence>MLYNGYMIVHALTLGFTFCRDESEDIKKVVDHVTNFIRQGMGGIDKTTIAKSGYNKIHRDFEAWSFLLNVREVWSKLMERLRHTRIFLVLDDVNKLEPLNAL</sequence>
<reference evidence="1 3" key="2">
    <citation type="journal article" date="2014" name="BMC Genomics">
        <title>An improved genome release (version Mt4.0) for the model legume Medicago truncatula.</title>
        <authorList>
            <person name="Tang H."/>
            <person name="Krishnakumar V."/>
            <person name="Bidwell S."/>
            <person name="Rosen B."/>
            <person name="Chan A."/>
            <person name="Zhou S."/>
            <person name="Gentzbittel L."/>
            <person name="Childs K.L."/>
            <person name="Yandell M."/>
            <person name="Gundlach H."/>
            <person name="Mayer K.F."/>
            <person name="Schwartz D.C."/>
            <person name="Town C.D."/>
        </authorList>
    </citation>
    <scope>GENOME REANNOTATION</scope>
    <source>
        <strain evidence="2 3">cv. Jemalong A17</strain>
    </source>
</reference>
<name>G7L5T3_MEDTR</name>
<dbReference type="InterPro" id="IPR044974">
    <property type="entry name" value="Disease_R_plants"/>
</dbReference>
<evidence type="ECO:0008006" key="4">
    <source>
        <dbReference type="Google" id="ProtNLM"/>
    </source>
</evidence>
<accession>G7L5T3</accession>
<evidence type="ECO:0000313" key="1">
    <source>
        <dbReference type="EMBL" id="AES81128.1"/>
    </source>
</evidence>
<dbReference type="HOGENOM" id="CLU_2281648_0_0_1"/>
<proteinExistence type="predicted"/>
<dbReference type="SUPFAM" id="SSF52540">
    <property type="entry name" value="P-loop containing nucleoside triphosphate hydrolases"/>
    <property type="match status" value="1"/>
</dbReference>
<dbReference type="PANTHER" id="PTHR11017:SF271">
    <property type="entry name" value="DISEASE RESISTANCE PROTEIN (TIR-NBS-LRR CLASS) FAMILY"/>
    <property type="match status" value="1"/>
</dbReference>
<dbReference type="GO" id="GO:0006952">
    <property type="term" value="P:defense response"/>
    <property type="evidence" value="ECO:0007669"/>
    <property type="project" value="InterPro"/>
</dbReference>
<protein>
    <recommendedName>
        <fullName evidence="4">NB-ARC domain disease resistance protein</fullName>
    </recommendedName>
</protein>